<evidence type="ECO:0008006" key="4">
    <source>
        <dbReference type="Google" id="ProtNLM"/>
    </source>
</evidence>
<dbReference type="Gene3D" id="2.30.30.830">
    <property type="match status" value="1"/>
</dbReference>
<dbReference type="Proteomes" id="UP001466893">
    <property type="component" value="Chromosome"/>
</dbReference>
<sequence length="150" mass="16129">MAIRASFSAVSPARIAHILGVALVASGLLFWGLRGWHIPPRSAASLAVQPAIENPTANAVAKWLGPGDIRLNVVVQGVMIRRHRAVALLSINDANPEPFIAGERVMENVTVHAINAEGVVLDRKGKLFLITSPISPQLPKNGIVRREQSR</sequence>
<keyword evidence="1" id="KW-1133">Transmembrane helix</keyword>
<evidence type="ECO:0000313" key="2">
    <source>
        <dbReference type="EMBL" id="WZW00243.1"/>
    </source>
</evidence>
<keyword evidence="3" id="KW-1185">Reference proteome</keyword>
<proteinExistence type="predicted"/>
<dbReference type="RefSeq" id="WP_342325161.1">
    <property type="nucleotide sequence ID" value="NZ_CP151800.1"/>
</dbReference>
<evidence type="ECO:0000256" key="1">
    <source>
        <dbReference type="SAM" id="Phobius"/>
    </source>
</evidence>
<feature type="transmembrane region" description="Helical" evidence="1">
    <location>
        <begin position="15"/>
        <end position="33"/>
    </location>
</feature>
<dbReference type="EMBL" id="CP151800">
    <property type="protein sequence ID" value="WZW00243.1"/>
    <property type="molecule type" value="Genomic_DNA"/>
</dbReference>
<protein>
    <recommendedName>
        <fullName evidence="4">Type II secretion system protein GspC N-terminal domain-containing protein</fullName>
    </recommendedName>
</protein>
<reference evidence="2 3" key="1">
    <citation type="submission" date="2024-04" db="EMBL/GenBank/DDBJ databases">
        <title>Kosakonia calanthae sp. nov., a halophilic bacterium isolated from leaves of Calanthe tiplacata.</title>
        <authorList>
            <person name="Wu P."/>
        </authorList>
    </citation>
    <scope>NUCLEOTIDE SEQUENCE [LARGE SCALE GENOMIC DNA]</scope>
    <source>
        <strain evidence="2 3">BYX6</strain>
    </source>
</reference>
<keyword evidence="1" id="KW-0812">Transmembrane</keyword>
<organism evidence="2 3">
    <name type="scientific">Kosakonia calanthes</name>
    <dbReference type="NCBI Taxonomy" id="3139408"/>
    <lineage>
        <taxon>Bacteria</taxon>
        <taxon>Pseudomonadati</taxon>
        <taxon>Pseudomonadota</taxon>
        <taxon>Gammaproteobacteria</taxon>
        <taxon>Enterobacterales</taxon>
        <taxon>Enterobacteriaceae</taxon>
        <taxon>Kosakonia</taxon>
    </lineage>
</organism>
<gene>
    <name evidence="2" type="ORF">AAEY27_10310</name>
</gene>
<keyword evidence="1" id="KW-0472">Membrane</keyword>
<accession>A0ABZ3BC42</accession>
<evidence type="ECO:0000313" key="3">
    <source>
        <dbReference type="Proteomes" id="UP001466893"/>
    </source>
</evidence>
<name>A0ABZ3BC42_9ENTR</name>